<dbReference type="GO" id="GO:0016020">
    <property type="term" value="C:membrane"/>
    <property type="evidence" value="ECO:0007669"/>
    <property type="project" value="UniProtKB-SubCell"/>
</dbReference>
<dbReference type="Pfam" id="PF20684">
    <property type="entry name" value="Fung_rhodopsin"/>
    <property type="match status" value="1"/>
</dbReference>
<feature type="domain" description="Rhodopsin" evidence="7">
    <location>
        <begin position="30"/>
        <end position="222"/>
    </location>
</feature>
<dbReference type="InterPro" id="IPR049326">
    <property type="entry name" value="Rhodopsin_dom_fungi"/>
</dbReference>
<proteinExistence type="inferred from homology"/>
<sequence length="289" mass="32656">MKVMGYPTPLPYGVDPEKAAHIFLESYEKEAKIEFAFQICQCLALGLVRLSVICFCRRIFIVYRGSPMDLATKTLIAMNICWTLAFLLLQIFVCKLELWLHWSPLQDELVLRDCGDLRKPILAAVISDFALEVMALLLPLPSIWRLQVSAARRLEITGVFLLGLMSVIGSLIKLVYFTIVLSKPYDAGYDVNQMVTTMLWWGMLSASLAVIAACLPTVYALRKRMKWQFSQSSNHSWPRSWQKIISSGEEASSGKSDGKDPEMSREHVTLELQEVHFASNGNLMSRGEL</sequence>
<dbReference type="OrthoDB" id="5393606at2759"/>
<feature type="transmembrane region" description="Helical" evidence="6">
    <location>
        <begin position="121"/>
        <end position="144"/>
    </location>
</feature>
<evidence type="ECO:0000313" key="9">
    <source>
        <dbReference type="Proteomes" id="UP000481861"/>
    </source>
</evidence>
<dbReference type="PANTHER" id="PTHR33048">
    <property type="entry name" value="PTH11-LIKE INTEGRAL MEMBRANE PROTEIN (AFU_ORTHOLOGUE AFUA_5G11245)"/>
    <property type="match status" value="1"/>
</dbReference>
<keyword evidence="9" id="KW-1185">Reference proteome</keyword>
<dbReference type="AlphaFoldDB" id="A0A7C8MGZ7"/>
<evidence type="ECO:0000256" key="1">
    <source>
        <dbReference type="ARBA" id="ARBA00004141"/>
    </source>
</evidence>
<keyword evidence="3 6" id="KW-1133">Transmembrane helix</keyword>
<keyword evidence="4 6" id="KW-0472">Membrane</keyword>
<comment type="similarity">
    <text evidence="5">Belongs to the SAT4 family.</text>
</comment>
<feature type="transmembrane region" description="Helical" evidence="6">
    <location>
        <begin position="76"/>
        <end position="101"/>
    </location>
</feature>
<evidence type="ECO:0000259" key="7">
    <source>
        <dbReference type="Pfam" id="PF20684"/>
    </source>
</evidence>
<comment type="subcellular location">
    <subcellularLocation>
        <location evidence="1">Membrane</location>
        <topology evidence="1">Multi-pass membrane protein</topology>
    </subcellularLocation>
</comment>
<accession>A0A7C8MGZ7</accession>
<evidence type="ECO:0000313" key="8">
    <source>
        <dbReference type="EMBL" id="KAF2869224.1"/>
    </source>
</evidence>
<evidence type="ECO:0000256" key="3">
    <source>
        <dbReference type="ARBA" id="ARBA00022989"/>
    </source>
</evidence>
<evidence type="ECO:0000256" key="5">
    <source>
        <dbReference type="ARBA" id="ARBA00038359"/>
    </source>
</evidence>
<dbReference type="PANTHER" id="PTHR33048:SF157">
    <property type="entry name" value="INTEGRAL MEMBRANE PROTEIN"/>
    <property type="match status" value="1"/>
</dbReference>
<reference evidence="8 9" key="1">
    <citation type="submission" date="2020-01" db="EMBL/GenBank/DDBJ databases">
        <authorList>
            <consortium name="DOE Joint Genome Institute"/>
            <person name="Haridas S."/>
            <person name="Albert R."/>
            <person name="Binder M."/>
            <person name="Bloem J."/>
            <person name="Labutti K."/>
            <person name="Salamov A."/>
            <person name="Andreopoulos B."/>
            <person name="Baker S.E."/>
            <person name="Barry K."/>
            <person name="Bills G."/>
            <person name="Bluhm B.H."/>
            <person name="Cannon C."/>
            <person name="Castanera R."/>
            <person name="Culley D.E."/>
            <person name="Daum C."/>
            <person name="Ezra D."/>
            <person name="Gonzalez J.B."/>
            <person name="Henrissat B."/>
            <person name="Kuo A."/>
            <person name="Liang C."/>
            <person name="Lipzen A."/>
            <person name="Lutzoni F."/>
            <person name="Magnuson J."/>
            <person name="Mondo S."/>
            <person name="Nolan M."/>
            <person name="Ohm R."/>
            <person name="Pangilinan J."/>
            <person name="Park H.-J.H."/>
            <person name="Ramirez L."/>
            <person name="Alfaro M."/>
            <person name="Sun H."/>
            <person name="Tritt A."/>
            <person name="Yoshinaga Y."/>
            <person name="Zwiers L.-H.L."/>
            <person name="Turgeon B.G."/>
            <person name="Goodwin S.B."/>
            <person name="Spatafora J.W."/>
            <person name="Crous P.W."/>
            <person name="Grigoriev I.V."/>
        </authorList>
    </citation>
    <scope>NUCLEOTIDE SEQUENCE [LARGE SCALE GENOMIC DNA]</scope>
    <source>
        <strain evidence="8 9">CBS 611.86</strain>
    </source>
</reference>
<dbReference type="Proteomes" id="UP000481861">
    <property type="component" value="Unassembled WGS sequence"/>
</dbReference>
<comment type="caution">
    <text evidence="8">The sequence shown here is derived from an EMBL/GenBank/DDBJ whole genome shotgun (WGS) entry which is preliminary data.</text>
</comment>
<protein>
    <recommendedName>
        <fullName evidence="7">Rhodopsin domain-containing protein</fullName>
    </recommendedName>
</protein>
<feature type="transmembrane region" description="Helical" evidence="6">
    <location>
        <begin position="156"/>
        <end position="179"/>
    </location>
</feature>
<keyword evidence="2 6" id="KW-0812">Transmembrane</keyword>
<name>A0A7C8MGZ7_9PLEO</name>
<gene>
    <name evidence="8" type="ORF">BDV95DRAFT_548747</name>
</gene>
<dbReference type="InterPro" id="IPR052337">
    <property type="entry name" value="SAT4-like"/>
</dbReference>
<organism evidence="8 9">
    <name type="scientific">Massariosphaeria phaeospora</name>
    <dbReference type="NCBI Taxonomy" id="100035"/>
    <lineage>
        <taxon>Eukaryota</taxon>
        <taxon>Fungi</taxon>
        <taxon>Dikarya</taxon>
        <taxon>Ascomycota</taxon>
        <taxon>Pezizomycotina</taxon>
        <taxon>Dothideomycetes</taxon>
        <taxon>Pleosporomycetidae</taxon>
        <taxon>Pleosporales</taxon>
        <taxon>Pleosporales incertae sedis</taxon>
        <taxon>Massariosphaeria</taxon>
    </lineage>
</organism>
<evidence type="ECO:0000256" key="4">
    <source>
        <dbReference type="ARBA" id="ARBA00023136"/>
    </source>
</evidence>
<dbReference type="EMBL" id="JAADJZ010000017">
    <property type="protein sequence ID" value="KAF2869224.1"/>
    <property type="molecule type" value="Genomic_DNA"/>
</dbReference>
<evidence type="ECO:0000256" key="6">
    <source>
        <dbReference type="SAM" id="Phobius"/>
    </source>
</evidence>
<evidence type="ECO:0000256" key="2">
    <source>
        <dbReference type="ARBA" id="ARBA00022692"/>
    </source>
</evidence>
<feature type="transmembrane region" description="Helical" evidence="6">
    <location>
        <begin position="199"/>
        <end position="221"/>
    </location>
</feature>
<feature type="transmembrane region" description="Helical" evidence="6">
    <location>
        <begin position="35"/>
        <end position="56"/>
    </location>
</feature>